<dbReference type="Proteomes" id="UP000288943">
    <property type="component" value="Chromosome"/>
</dbReference>
<dbReference type="KEGG" id="pchi:PC41400_25445"/>
<dbReference type="InterPro" id="IPR044398">
    <property type="entry name" value="Globin-sensor_dom"/>
</dbReference>
<keyword evidence="7" id="KW-1185">Reference proteome</keyword>
<dbReference type="InterPro" id="IPR012292">
    <property type="entry name" value="Globin/Proto"/>
</dbReference>
<dbReference type="InterPro" id="IPR004089">
    <property type="entry name" value="MCPsignal_dom"/>
</dbReference>
<dbReference type="GO" id="GO:0007165">
    <property type="term" value="P:signal transduction"/>
    <property type="evidence" value="ECO:0007669"/>
    <property type="project" value="UniProtKB-KW"/>
</dbReference>
<dbReference type="EMBL" id="CP026520">
    <property type="protein sequence ID" value="QAV21799.1"/>
    <property type="molecule type" value="Genomic_DNA"/>
</dbReference>
<dbReference type="GO" id="GO:0020037">
    <property type="term" value="F:heme binding"/>
    <property type="evidence" value="ECO:0007669"/>
    <property type="project" value="InterPro"/>
</dbReference>
<dbReference type="Gene3D" id="1.10.490.10">
    <property type="entry name" value="Globins"/>
    <property type="match status" value="1"/>
</dbReference>
<reference evidence="5 6" key="1">
    <citation type="submission" date="2018-01" db="EMBL/GenBank/DDBJ databases">
        <title>The whole genome sequencing and assembly of Paenibacillus chitinolyticus KCCM 41400 strain.</title>
        <authorList>
            <person name="Kim J.-Y."/>
            <person name="Park M.-K."/>
            <person name="Lee Y.-J."/>
            <person name="Yi H."/>
            <person name="Bahn Y.-S."/>
            <person name="Kim J.F."/>
            <person name="Lee D.-W."/>
        </authorList>
    </citation>
    <scope>NUCLEOTIDE SEQUENCE [LARGE SCALE GENOMIC DNA]</scope>
    <source>
        <strain evidence="5 6">KCCM 41400</strain>
    </source>
</reference>
<keyword evidence="1 2" id="KW-0807">Transducer</keyword>
<evidence type="ECO:0000313" key="4">
    <source>
        <dbReference type="EMBL" id="MCY9599398.1"/>
    </source>
</evidence>
<evidence type="ECO:0000313" key="7">
    <source>
        <dbReference type="Proteomes" id="UP001527202"/>
    </source>
</evidence>
<evidence type="ECO:0000256" key="2">
    <source>
        <dbReference type="PROSITE-ProRule" id="PRU00284"/>
    </source>
</evidence>
<organism evidence="5 6">
    <name type="scientific">Paenibacillus chitinolyticus</name>
    <dbReference type="NCBI Taxonomy" id="79263"/>
    <lineage>
        <taxon>Bacteria</taxon>
        <taxon>Bacillati</taxon>
        <taxon>Bacillota</taxon>
        <taxon>Bacilli</taxon>
        <taxon>Bacillales</taxon>
        <taxon>Paenibacillaceae</taxon>
        <taxon>Paenibacillus</taxon>
    </lineage>
</organism>
<gene>
    <name evidence="4" type="ORF">M5X16_27010</name>
    <name evidence="5" type="ORF">PC41400_25445</name>
</gene>
<dbReference type="EMBL" id="JAMDMJ010000042">
    <property type="protein sequence ID" value="MCY9599398.1"/>
    <property type="molecule type" value="Genomic_DNA"/>
</dbReference>
<evidence type="ECO:0000259" key="3">
    <source>
        <dbReference type="PROSITE" id="PS50111"/>
    </source>
</evidence>
<dbReference type="Proteomes" id="UP001527202">
    <property type="component" value="Unassembled WGS sequence"/>
</dbReference>
<evidence type="ECO:0000313" key="5">
    <source>
        <dbReference type="EMBL" id="QAV21799.1"/>
    </source>
</evidence>
<feature type="domain" description="Methyl-accepting transducer" evidence="3">
    <location>
        <begin position="166"/>
        <end position="335"/>
    </location>
</feature>
<proteinExistence type="predicted"/>
<dbReference type="SUPFAM" id="SSF58104">
    <property type="entry name" value="Methyl-accepting chemotaxis protein (MCP) signaling domain"/>
    <property type="match status" value="1"/>
</dbReference>
<dbReference type="GO" id="GO:0016020">
    <property type="term" value="C:membrane"/>
    <property type="evidence" value="ECO:0007669"/>
    <property type="project" value="InterPro"/>
</dbReference>
<dbReference type="AlphaFoldDB" id="A0A410X5A5"/>
<reference evidence="4 7" key="2">
    <citation type="submission" date="2022-05" db="EMBL/GenBank/DDBJ databases">
        <title>Genome Sequencing of Bee-Associated Microbes.</title>
        <authorList>
            <person name="Dunlap C."/>
        </authorList>
    </citation>
    <scope>NUCLEOTIDE SEQUENCE [LARGE SCALE GENOMIC DNA]</scope>
    <source>
        <strain evidence="4 7">NRRL B-23120</strain>
    </source>
</reference>
<dbReference type="GO" id="GO:0019825">
    <property type="term" value="F:oxygen binding"/>
    <property type="evidence" value="ECO:0007669"/>
    <property type="project" value="InterPro"/>
</dbReference>
<dbReference type="SMART" id="SM00283">
    <property type="entry name" value="MA"/>
    <property type="match status" value="1"/>
</dbReference>
<dbReference type="Pfam" id="PF00015">
    <property type="entry name" value="MCPsignal"/>
    <property type="match status" value="1"/>
</dbReference>
<sequence>MIQLSDDRMKQVRFTGITENDLQLLKANEPAFKEVVEEVVEQLYEQIAAEPELRDLISRHSTLERLKQTQADYFLSMASGVLNEQYIQNRLIVGRVHSRIGLTTEWYLGTYMLYLDLSLRHFKRVLPDGAWLEVVHSLTKMFNLDSQLVLEAYEHDEKAKIQQLADDQAIMLSGISKAVQDLASMMVELSSSSQIVAETAVQTAESQDKSHQYLKDLEEEVGHIHAMGALMKEVSEQTHLLGLNAAIEAARAGDAGRGFEVVANEVRKLASRSRESLELIEDKLTAIRTILGTVHGESEQTSIYARTQAASSQELSSFVQMVEQVAHDLERLKKK</sequence>
<dbReference type="PROSITE" id="PS50111">
    <property type="entry name" value="CHEMOTAXIS_TRANSDUC_2"/>
    <property type="match status" value="1"/>
</dbReference>
<dbReference type="PANTHER" id="PTHR32089:SF112">
    <property type="entry name" value="LYSOZYME-LIKE PROTEIN-RELATED"/>
    <property type="match status" value="1"/>
</dbReference>
<dbReference type="OrthoDB" id="266313at2"/>
<dbReference type="Pfam" id="PF11563">
    <property type="entry name" value="Protoglobin"/>
    <property type="match status" value="1"/>
</dbReference>
<dbReference type="PANTHER" id="PTHR32089">
    <property type="entry name" value="METHYL-ACCEPTING CHEMOTAXIS PROTEIN MCPB"/>
    <property type="match status" value="1"/>
</dbReference>
<protein>
    <submittedName>
        <fullName evidence="5">Chemotaxis protein</fullName>
    </submittedName>
    <submittedName>
        <fullName evidence="4">Globin-coupled sensor protein</fullName>
    </submittedName>
</protein>
<dbReference type="Gene3D" id="1.10.287.950">
    <property type="entry name" value="Methyl-accepting chemotaxis protein"/>
    <property type="match status" value="1"/>
</dbReference>
<evidence type="ECO:0000313" key="6">
    <source>
        <dbReference type="Proteomes" id="UP000288943"/>
    </source>
</evidence>
<evidence type="ECO:0000256" key="1">
    <source>
        <dbReference type="ARBA" id="ARBA00023224"/>
    </source>
</evidence>
<dbReference type="CDD" id="cd01068">
    <property type="entry name" value="globin_sensor"/>
    <property type="match status" value="1"/>
</dbReference>
<name>A0A410X5A5_9BACL</name>
<dbReference type="InterPro" id="IPR009050">
    <property type="entry name" value="Globin-like_sf"/>
</dbReference>
<accession>A0A410X5A5</accession>
<dbReference type="InterPro" id="IPR039379">
    <property type="entry name" value="Protoglobin_sensor_dom"/>
</dbReference>
<dbReference type="SUPFAM" id="SSF46458">
    <property type="entry name" value="Globin-like"/>
    <property type="match status" value="1"/>
</dbReference>